<dbReference type="Gene3D" id="1.20.1250.20">
    <property type="entry name" value="MFS general substrate transporter like domains"/>
    <property type="match status" value="1"/>
</dbReference>
<dbReference type="KEGG" id="acan:ACA1_183170"/>
<dbReference type="PANTHER" id="PTHR23507:SF1">
    <property type="entry name" value="FI18259P1-RELATED"/>
    <property type="match status" value="1"/>
</dbReference>
<feature type="transmembrane region" description="Helical" evidence="7">
    <location>
        <begin position="146"/>
        <end position="170"/>
    </location>
</feature>
<dbReference type="RefSeq" id="XP_004345927.1">
    <property type="nucleotide sequence ID" value="XM_004345877.1"/>
</dbReference>
<dbReference type="OrthoDB" id="19753at2759"/>
<dbReference type="EMBL" id="KB007904">
    <property type="protein sequence ID" value="ELR21383.1"/>
    <property type="molecule type" value="Genomic_DNA"/>
</dbReference>
<dbReference type="PRINTS" id="PR01035">
    <property type="entry name" value="TCRTETA"/>
</dbReference>
<dbReference type="PROSITE" id="PS50850">
    <property type="entry name" value="MFS"/>
    <property type="match status" value="1"/>
</dbReference>
<dbReference type="GO" id="GO:0022857">
    <property type="term" value="F:transmembrane transporter activity"/>
    <property type="evidence" value="ECO:0007669"/>
    <property type="project" value="InterPro"/>
</dbReference>
<evidence type="ECO:0000256" key="2">
    <source>
        <dbReference type="ARBA" id="ARBA00004236"/>
    </source>
</evidence>
<evidence type="ECO:0000256" key="1">
    <source>
        <dbReference type="ARBA" id="ARBA00004141"/>
    </source>
</evidence>
<evidence type="ECO:0000256" key="3">
    <source>
        <dbReference type="ARBA" id="ARBA00022692"/>
    </source>
</evidence>
<dbReference type="InterPro" id="IPR005829">
    <property type="entry name" value="Sugar_transporter_CS"/>
</dbReference>
<dbReference type="InterPro" id="IPR020846">
    <property type="entry name" value="MFS_dom"/>
</dbReference>
<feature type="transmembrane region" description="Helical" evidence="7">
    <location>
        <begin position="321"/>
        <end position="343"/>
    </location>
</feature>
<evidence type="ECO:0000256" key="5">
    <source>
        <dbReference type="ARBA" id="ARBA00023136"/>
    </source>
</evidence>
<dbReference type="OMA" id="YAVKTFT"/>
<dbReference type="Pfam" id="PF07690">
    <property type="entry name" value="MFS_1"/>
    <property type="match status" value="1"/>
</dbReference>
<keyword evidence="5 7" id="KW-0472">Membrane</keyword>
<feature type="domain" description="Major facilitator superfamily (MFS) profile" evidence="8">
    <location>
        <begin position="76"/>
        <end position="474"/>
    </location>
</feature>
<dbReference type="PANTHER" id="PTHR23507">
    <property type="entry name" value="ZGC:174356"/>
    <property type="match status" value="1"/>
</dbReference>
<evidence type="ECO:0000259" key="8">
    <source>
        <dbReference type="PROSITE" id="PS50850"/>
    </source>
</evidence>
<dbReference type="VEuPathDB" id="AmoebaDB:ACA1_183170"/>
<reference evidence="9 10" key="1">
    <citation type="journal article" date="2013" name="Genome Biol.">
        <title>Genome of Acanthamoeba castellanii highlights extensive lateral gene transfer and early evolution of tyrosine kinase signaling.</title>
        <authorList>
            <person name="Clarke M."/>
            <person name="Lohan A.J."/>
            <person name="Liu B."/>
            <person name="Lagkouvardos I."/>
            <person name="Roy S."/>
            <person name="Zafar N."/>
            <person name="Bertelli C."/>
            <person name="Schilde C."/>
            <person name="Kianianmomeni A."/>
            <person name="Burglin T.R."/>
            <person name="Frech C."/>
            <person name="Turcotte B."/>
            <person name="Kopec K.O."/>
            <person name="Synnott J.M."/>
            <person name="Choo C."/>
            <person name="Paponov I."/>
            <person name="Finkler A."/>
            <person name="Soon Heng Tan C."/>
            <person name="Hutchins A.P."/>
            <person name="Weinmeier T."/>
            <person name="Rattei T."/>
            <person name="Chu J.S."/>
            <person name="Gimenez G."/>
            <person name="Irimia M."/>
            <person name="Rigden D.J."/>
            <person name="Fitzpatrick D.A."/>
            <person name="Lorenzo-Morales J."/>
            <person name="Bateman A."/>
            <person name="Chiu C.H."/>
            <person name="Tang P."/>
            <person name="Hegemann P."/>
            <person name="Fromm H."/>
            <person name="Raoult D."/>
            <person name="Greub G."/>
            <person name="Miranda-Saavedra D."/>
            <person name="Chen N."/>
            <person name="Nash P."/>
            <person name="Ginger M.L."/>
            <person name="Horn M."/>
            <person name="Schaap P."/>
            <person name="Caler L."/>
            <person name="Loftus B."/>
        </authorList>
    </citation>
    <scope>NUCLEOTIDE SEQUENCE [LARGE SCALE GENOMIC DNA]</scope>
    <source>
        <strain evidence="9 10">Neff</strain>
    </source>
</reference>
<evidence type="ECO:0000256" key="7">
    <source>
        <dbReference type="SAM" id="Phobius"/>
    </source>
</evidence>
<dbReference type="GeneID" id="14922275"/>
<feature type="transmembrane region" description="Helical" evidence="7">
    <location>
        <begin position="236"/>
        <end position="258"/>
    </location>
</feature>
<evidence type="ECO:0000256" key="6">
    <source>
        <dbReference type="SAM" id="MobiDB-lite"/>
    </source>
</evidence>
<gene>
    <name evidence="9" type="ORF">ACA1_183170</name>
</gene>
<feature type="compositionally biased region" description="Polar residues" evidence="6">
    <location>
        <begin position="488"/>
        <end position="502"/>
    </location>
</feature>
<feature type="transmembrane region" description="Helical" evidence="7">
    <location>
        <begin position="209"/>
        <end position="230"/>
    </location>
</feature>
<accession>L8H9H0</accession>
<dbReference type="Proteomes" id="UP000011083">
    <property type="component" value="Unassembled WGS sequence"/>
</dbReference>
<feature type="transmembrane region" description="Helical" evidence="7">
    <location>
        <begin position="78"/>
        <end position="98"/>
    </location>
</feature>
<keyword evidence="10" id="KW-1185">Reference proteome</keyword>
<feature type="transmembrane region" description="Helical" evidence="7">
    <location>
        <begin position="379"/>
        <end position="400"/>
    </location>
</feature>
<protein>
    <submittedName>
        <fullName evidence="9">Transporter, major facilitator subfamily protein</fullName>
    </submittedName>
</protein>
<keyword evidence="4 7" id="KW-1133">Transmembrane helix</keyword>
<feature type="transmembrane region" description="Helical" evidence="7">
    <location>
        <begin position="279"/>
        <end position="301"/>
    </location>
</feature>
<feature type="compositionally biased region" description="Basic and acidic residues" evidence="6">
    <location>
        <begin position="20"/>
        <end position="30"/>
    </location>
</feature>
<dbReference type="GO" id="GO:0016020">
    <property type="term" value="C:membrane"/>
    <property type="evidence" value="ECO:0007669"/>
    <property type="project" value="UniProtKB-SubCell"/>
</dbReference>
<dbReference type="InterPro" id="IPR001958">
    <property type="entry name" value="Tet-R_TetA/multi-R_MdtG-like"/>
</dbReference>
<dbReference type="AlphaFoldDB" id="L8H9H0"/>
<feature type="transmembrane region" description="Helical" evidence="7">
    <location>
        <begin position="118"/>
        <end position="139"/>
    </location>
</feature>
<feature type="transmembrane region" description="Helical" evidence="7">
    <location>
        <begin position="412"/>
        <end position="435"/>
    </location>
</feature>
<proteinExistence type="predicted"/>
<keyword evidence="3 7" id="KW-0812">Transmembrane</keyword>
<evidence type="ECO:0000313" key="10">
    <source>
        <dbReference type="Proteomes" id="UP000011083"/>
    </source>
</evidence>
<dbReference type="STRING" id="1257118.L8H9H0"/>
<dbReference type="PROSITE" id="PS00216">
    <property type="entry name" value="SUGAR_TRANSPORT_1"/>
    <property type="match status" value="1"/>
</dbReference>
<feature type="transmembrane region" description="Helical" evidence="7">
    <location>
        <begin position="447"/>
        <end position="470"/>
    </location>
</feature>
<dbReference type="InterPro" id="IPR036259">
    <property type="entry name" value="MFS_trans_sf"/>
</dbReference>
<feature type="region of interest" description="Disordered" evidence="6">
    <location>
        <begin position="481"/>
        <end position="502"/>
    </location>
</feature>
<dbReference type="InterPro" id="IPR011701">
    <property type="entry name" value="MFS"/>
</dbReference>
<feature type="region of interest" description="Disordered" evidence="6">
    <location>
        <begin position="1"/>
        <end position="37"/>
    </location>
</feature>
<sequence>MAQYINDVPPYSSDDDEREEDQREELLDGQRHRHKHRSYDDDPFLLADPEVVEKKKGFDFKVLLFPCTREAWRKPNMLHIFISFYLYMLSMAFSQAITPLVMIDMCGGDVGEASKYQGYLSATNAAATLFTAATLGLIADRWGRRTCLFISLAGFAVDMSGMAAAALYGWSVWPLFFTRAVGGASSGFYTAGYAYIADISSMDNRSQNFGAFGLAMGLAFMIGPIIAGLLGQIHLAIPLVATVGFTVVNILFVQFGMVESKSAERKPWQWGRLNPFRAFAMLLDNYYALSIALTYLVGFLAEEGVFAISVLFIKDRFDWDSLDLGIITSFFGLTYCLSQGVLLRFVLPRLGDRKSLLLAMFTDAISTWPYAVIPSGGYIYPLMLLRTVALMAMPISKGIISKQYGPEKQGELMGVVSGLKTITGFAGPLMYNSLFSHFSSEYDDPGLVYYVVTANSMVAFVACCCVFVIFPEHKTGYKPLPSEAEDINGTTLETTDQLRPGP</sequence>
<name>L8H9H0_ACACF</name>
<dbReference type="SUPFAM" id="SSF103473">
    <property type="entry name" value="MFS general substrate transporter"/>
    <property type="match status" value="1"/>
</dbReference>
<comment type="subcellular location">
    <subcellularLocation>
        <location evidence="2">Cell membrane</location>
    </subcellularLocation>
    <subcellularLocation>
        <location evidence="1">Membrane</location>
        <topology evidence="1">Multi-pass membrane protein</topology>
    </subcellularLocation>
</comment>
<evidence type="ECO:0000256" key="4">
    <source>
        <dbReference type="ARBA" id="ARBA00022989"/>
    </source>
</evidence>
<feature type="transmembrane region" description="Helical" evidence="7">
    <location>
        <begin position="176"/>
        <end position="197"/>
    </location>
</feature>
<organism evidence="9 10">
    <name type="scientific">Acanthamoeba castellanii (strain ATCC 30010 / Neff)</name>
    <dbReference type="NCBI Taxonomy" id="1257118"/>
    <lineage>
        <taxon>Eukaryota</taxon>
        <taxon>Amoebozoa</taxon>
        <taxon>Discosea</taxon>
        <taxon>Longamoebia</taxon>
        <taxon>Centramoebida</taxon>
        <taxon>Acanthamoebidae</taxon>
        <taxon>Acanthamoeba</taxon>
    </lineage>
</organism>
<evidence type="ECO:0000313" key="9">
    <source>
        <dbReference type="EMBL" id="ELR21383.1"/>
    </source>
</evidence>